<evidence type="ECO:0000259" key="1">
    <source>
        <dbReference type="Pfam" id="PF13649"/>
    </source>
</evidence>
<evidence type="ECO:0000313" key="3">
    <source>
        <dbReference type="Proteomes" id="UP000248856"/>
    </source>
</evidence>
<dbReference type="InterPro" id="IPR041698">
    <property type="entry name" value="Methyltransf_25"/>
</dbReference>
<dbReference type="Pfam" id="PF13649">
    <property type="entry name" value="Methyltransf_25"/>
    <property type="match status" value="1"/>
</dbReference>
<sequence length="255" mass="27830">MQISQKAGYDSFADFYDAWHDRAPQKTKADCVEMLAEIAGDGPALELAIGTGRIALPLAMKGVRVSGVDNSPGMLEKLHAKPGADQLTTTVCGNFADVPLEGPFGLIYAVFSFGYLLTQAEQVRCFMNVKKRLARGGAFVIQTAVPGARIFSGSSNVDNIFDVPSMEESAGQDATVLQCSKADLVQQIIDQRMIVLGDGMPKIHTDRWRYVWPSELDLMAQIAGLTLHARWGGWTREPFTSKSPTQVSVYQRLDA</sequence>
<protein>
    <submittedName>
        <fullName evidence="2">Methyltransferase family protein</fullName>
    </submittedName>
</protein>
<dbReference type="CDD" id="cd02440">
    <property type="entry name" value="AdoMet_MTases"/>
    <property type="match status" value="1"/>
</dbReference>
<name>A0A328ZGW6_9BURK</name>
<dbReference type="Proteomes" id="UP000248856">
    <property type="component" value="Unassembled WGS sequence"/>
</dbReference>
<dbReference type="EMBL" id="QLTA01000004">
    <property type="protein sequence ID" value="RAR85560.1"/>
    <property type="molecule type" value="Genomic_DNA"/>
</dbReference>
<keyword evidence="3" id="KW-1185">Reference proteome</keyword>
<organism evidence="2 3">
    <name type="scientific">Paracidovorax anthurii</name>
    <dbReference type="NCBI Taxonomy" id="78229"/>
    <lineage>
        <taxon>Bacteria</taxon>
        <taxon>Pseudomonadati</taxon>
        <taxon>Pseudomonadota</taxon>
        <taxon>Betaproteobacteria</taxon>
        <taxon>Burkholderiales</taxon>
        <taxon>Comamonadaceae</taxon>
        <taxon>Paracidovorax</taxon>
    </lineage>
</organism>
<feature type="domain" description="Methyltransferase" evidence="1">
    <location>
        <begin position="45"/>
        <end position="137"/>
    </location>
</feature>
<keyword evidence="2" id="KW-0808">Transferase</keyword>
<dbReference type="Gene3D" id="3.40.50.150">
    <property type="entry name" value="Vaccinia Virus protein VP39"/>
    <property type="match status" value="1"/>
</dbReference>
<dbReference type="InterPro" id="IPR029063">
    <property type="entry name" value="SAM-dependent_MTases_sf"/>
</dbReference>
<dbReference type="GO" id="GO:0008168">
    <property type="term" value="F:methyltransferase activity"/>
    <property type="evidence" value="ECO:0007669"/>
    <property type="project" value="UniProtKB-KW"/>
</dbReference>
<dbReference type="SUPFAM" id="SSF53335">
    <property type="entry name" value="S-adenosyl-L-methionine-dependent methyltransferases"/>
    <property type="match status" value="1"/>
</dbReference>
<evidence type="ECO:0000313" key="2">
    <source>
        <dbReference type="EMBL" id="RAR85560.1"/>
    </source>
</evidence>
<dbReference type="GO" id="GO:0032259">
    <property type="term" value="P:methylation"/>
    <property type="evidence" value="ECO:0007669"/>
    <property type="project" value="UniProtKB-KW"/>
</dbReference>
<accession>A0A328ZGW6</accession>
<proteinExistence type="predicted"/>
<comment type="caution">
    <text evidence="2">The sequence shown here is derived from an EMBL/GenBank/DDBJ whole genome shotgun (WGS) entry which is preliminary data.</text>
</comment>
<reference evidence="2 3" key="1">
    <citation type="submission" date="2018-06" db="EMBL/GenBank/DDBJ databases">
        <title>Genomic Encyclopedia of Archaeal and Bacterial Type Strains, Phase II (KMG-II): from individual species to whole genera.</title>
        <authorList>
            <person name="Goeker M."/>
        </authorList>
    </citation>
    <scope>NUCLEOTIDE SEQUENCE [LARGE SCALE GENOMIC DNA]</scope>
    <source>
        <strain evidence="2 3">CFPB 3232</strain>
    </source>
</reference>
<gene>
    <name evidence="2" type="ORF">AX018_100413</name>
</gene>
<keyword evidence="2" id="KW-0489">Methyltransferase</keyword>
<dbReference type="AlphaFoldDB" id="A0A328ZGW6"/>